<sequence length="671" mass="76362">MNFQRISPSVSDTGKPSGDILSTDNNTLFQRRLSDSKLENTRTARHPVVRNLLQRLTLGNESVWIRIGSLRESVGDSTGAMEAYNNALRFASNSTVPLCKLGSILLRKGHLEQALVYIQQALSLENNSGEAWSLMGFYFLKTGAYEQAYEAFQNAVRLLGEKSSAFLWYGIGLLYELNSSTDYALEAYQNALKLKPLPEQTVDIYLHIAHIYEEREALDIAWEYLNKALLHISNLNFNTSFLAEVYFRMGAIQEIKRNFAAAKEFYLKALKENPNHAKSLQQLGWIEHEEGRSDEGFKILKRAVEADPNDGQGWYLLGRLHMAKKEYRSAYDNYQRAVYCNSRNPRFWCSIGVLYYQMGQYRDAMDAYTRAIRLNPNLSEVWYDLGTLYESFSQYKDALDAYKKALELSPNNSQIKSRVLETEKHLKEDNAALSLRQFNSSEGNVDASRVGTVQGKDFDNVALETLPKVASGGRDDSHHYHEALETLQRGEWKPNDPVEVSPKEDTEKQKKEESQRTNEKNQNRDDKEPKEQEITQTLENWKKHDEDVTSTSATASSSFQEEEESEATTGIESGQVDDVAAQSSYLEEKNSEQELTNPQERDEIEEEEHVVKRQKTNQPLTSVSESCTDDDRTLDENDKSSSTLQQNADLESHEEVDNKNNNNNASEGTGP</sequence>
<feature type="compositionally biased region" description="Polar residues" evidence="4">
    <location>
        <begin position="640"/>
        <end position="649"/>
    </location>
</feature>
<feature type="repeat" description="TPR" evidence="3">
    <location>
        <begin position="243"/>
        <end position="276"/>
    </location>
</feature>
<dbReference type="GO" id="GO:0005634">
    <property type="term" value="C:nucleus"/>
    <property type="evidence" value="ECO:0007669"/>
    <property type="project" value="UniProtKB-SubCell"/>
</dbReference>
<reference evidence="5 6" key="1">
    <citation type="submission" date="2022-07" db="EMBL/GenBank/DDBJ databases">
        <title>Genome-wide signatures of adaptation to extreme environments.</title>
        <authorList>
            <person name="Cho C.H."/>
            <person name="Yoon H.S."/>
        </authorList>
    </citation>
    <scope>NUCLEOTIDE SEQUENCE [LARGE SCALE GENOMIC DNA]</scope>
    <source>
        <strain evidence="5 6">108.79 E11</strain>
    </source>
</reference>
<dbReference type="Proteomes" id="UP001300502">
    <property type="component" value="Unassembled WGS sequence"/>
</dbReference>
<feature type="region of interest" description="Disordered" evidence="4">
    <location>
        <begin position="485"/>
        <end position="671"/>
    </location>
</feature>
<dbReference type="Pfam" id="PF14559">
    <property type="entry name" value="TPR_19"/>
    <property type="match status" value="1"/>
</dbReference>
<dbReference type="Gene3D" id="1.25.40.10">
    <property type="entry name" value="Tetratricopeptide repeat domain"/>
    <property type="match status" value="3"/>
</dbReference>
<evidence type="ECO:0000256" key="2">
    <source>
        <dbReference type="ARBA" id="ARBA00023242"/>
    </source>
</evidence>
<evidence type="ECO:0000313" key="6">
    <source>
        <dbReference type="Proteomes" id="UP001300502"/>
    </source>
</evidence>
<dbReference type="Pfam" id="PF00515">
    <property type="entry name" value="TPR_1"/>
    <property type="match status" value="2"/>
</dbReference>
<feature type="compositionally biased region" description="Low complexity" evidence="4">
    <location>
        <begin position="549"/>
        <end position="559"/>
    </location>
</feature>
<keyword evidence="3" id="KW-0802">TPR repeat</keyword>
<feature type="repeat" description="TPR" evidence="3">
    <location>
        <begin position="311"/>
        <end position="344"/>
    </location>
</feature>
<protein>
    <submittedName>
        <fullName evidence="5">Uncharacterized protein</fullName>
    </submittedName>
</protein>
<dbReference type="InterPro" id="IPR051630">
    <property type="entry name" value="Corepressor-Demethylase"/>
</dbReference>
<feature type="repeat" description="TPR" evidence="3">
    <location>
        <begin position="379"/>
        <end position="412"/>
    </location>
</feature>
<dbReference type="InterPro" id="IPR011990">
    <property type="entry name" value="TPR-like_helical_dom_sf"/>
</dbReference>
<feature type="repeat" description="TPR" evidence="3">
    <location>
        <begin position="95"/>
        <end position="128"/>
    </location>
</feature>
<keyword evidence="2" id="KW-0539">Nucleus</keyword>
<dbReference type="InterPro" id="IPR019734">
    <property type="entry name" value="TPR_rpt"/>
</dbReference>
<dbReference type="AlphaFoldDB" id="A0AAV9IPC1"/>
<feature type="compositionally biased region" description="Polar residues" evidence="4">
    <location>
        <begin position="616"/>
        <end position="626"/>
    </location>
</feature>
<feature type="compositionally biased region" description="Basic and acidic residues" evidence="4">
    <location>
        <begin position="629"/>
        <end position="639"/>
    </location>
</feature>
<feature type="repeat" description="TPR" evidence="3">
    <location>
        <begin position="345"/>
        <end position="378"/>
    </location>
</feature>
<feature type="compositionally biased region" description="Basic and acidic residues" evidence="4">
    <location>
        <begin position="485"/>
        <end position="533"/>
    </location>
</feature>
<evidence type="ECO:0000256" key="4">
    <source>
        <dbReference type="SAM" id="MobiDB-lite"/>
    </source>
</evidence>
<dbReference type="Pfam" id="PF13181">
    <property type="entry name" value="TPR_8"/>
    <property type="match status" value="1"/>
</dbReference>
<evidence type="ECO:0000313" key="5">
    <source>
        <dbReference type="EMBL" id="KAK4529104.1"/>
    </source>
</evidence>
<feature type="repeat" description="TPR" evidence="3">
    <location>
        <begin position="165"/>
        <end position="198"/>
    </location>
</feature>
<evidence type="ECO:0000256" key="1">
    <source>
        <dbReference type="ARBA" id="ARBA00004123"/>
    </source>
</evidence>
<accession>A0AAV9IPC1</accession>
<feature type="repeat" description="TPR" evidence="3">
    <location>
        <begin position="129"/>
        <end position="162"/>
    </location>
</feature>
<comment type="subcellular location">
    <subcellularLocation>
        <location evidence="1">Nucleus</location>
    </subcellularLocation>
</comment>
<dbReference type="SUPFAM" id="SSF48452">
    <property type="entry name" value="TPR-like"/>
    <property type="match status" value="2"/>
</dbReference>
<dbReference type="EMBL" id="JANCYU010000075">
    <property type="protein sequence ID" value="KAK4529104.1"/>
    <property type="molecule type" value="Genomic_DNA"/>
</dbReference>
<dbReference type="SMART" id="SM00028">
    <property type="entry name" value="TPR"/>
    <property type="match status" value="10"/>
</dbReference>
<comment type="caution">
    <text evidence="5">The sequence shown here is derived from an EMBL/GenBank/DDBJ whole genome shotgun (WGS) entry which is preliminary data.</text>
</comment>
<name>A0AAV9IPC1_9RHOD</name>
<organism evidence="5 6">
    <name type="scientific">Galdieria yellowstonensis</name>
    <dbReference type="NCBI Taxonomy" id="3028027"/>
    <lineage>
        <taxon>Eukaryota</taxon>
        <taxon>Rhodophyta</taxon>
        <taxon>Bangiophyceae</taxon>
        <taxon>Galdieriales</taxon>
        <taxon>Galdieriaceae</taxon>
        <taxon>Galdieria</taxon>
    </lineage>
</organism>
<proteinExistence type="predicted"/>
<feature type="repeat" description="TPR" evidence="3">
    <location>
        <begin position="61"/>
        <end position="94"/>
    </location>
</feature>
<feature type="region of interest" description="Disordered" evidence="4">
    <location>
        <begin position="1"/>
        <end position="22"/>
    </location>
</feature>
<dbReference type="PROSITE" id="PS50005">
    <property type="entry name" value="TPR"/>
    <property type="match status" value="9"/>
</dbReference>
<feature type="repeat" description="TPR" evidence="3">
    <location>
        <begin position="277"/>
        <end position="310"/>
    </location>
</feature>
<dbReference type="PROSITE" id="PS50293">
    <property type="entry name" value="TPR_REGION"/>
    <property type="match status" value="2"/>
</dbReference>
<keyword evidence="6" id="KW-1185">Reference proteome</keyword>
<gene>
    <name evidence="5" type="ORF">GAYE_SCF7681MG7056</name>
</gene>
<dbReference type="PANTHER" id="PTHR14017">
    <property type="entry name" value="LYSINE-SPECIFIC DEMETHYLASE"/>
    <property type="match status" value="1"/>
</dbReference>
<dbReference type="PANTHER" id="PTHR14017:SF28">
    <property type="entry name" value="CHROMOSOME UNDETERMINED SCAFFOLD_98, WHOLE GENOME SHOTGUN SEQUENCE"/>
    <property type="match status" value="1"/>
</dbReference>
<evidence type="ECO:0000256" key="3">
    <source>
        <dbReference type="PROSITE-ProRule" id="PRU00339"/>
    </source>
</evidence>